<dbReference type="FunFam" id="3.50.50.60:FF:000153">
    <property type="entry name" value="Salicylate hydroxylase, putative"/>
    <property type="match status" value="1"/>
</dbReference>
<dbReference type="SUPFAM" id="SSF54373">
    <property type="entry name" value="FAD-linked reductases, C-terminal domain"/>
    <property type="match status" value="1"/>
</dbReference>
<feature type="domain" description="FAD-binding" evidence="5">
    <location>
        <begin position="135"/>
        <end position="365"/>
    </location>
</feature>
<dbReference type="Pfam" id="PF13450">
    <property type="entry name" value="NAD_binding_8"/>
    <property type="match status" value="1"/>
</dbReference>
<dbReference type="GO" id="GO:0016491">
    <property type="term" value="F:oxidoreductase activity"/>
    <property type="evidence" value="ECO:0007669"/>
    <property type="project" value="UniProtKB-KW"/>
</dbReference>
<evidence type="ECO:0000313" key="7">
    <source>
        <dbReference type="Proteomes" id="UP000073492"/>
    </source>
</evidence>
<dbReference type="PANTHER" id="PTHR46720:SF3">
    <property type="entry name" value="FAD-BINDING DOMAIN-CONTAINING PROTEIN-RELATED"/>
    <property type="match status" value="1"/>
</dbReference>
<evidence type="ECO:0000259" key="5">
    <source>
        <dbReference type="Pfam" id="PF01494"/>
    </source>
</evidence>
<dbReference type="PRINTS" id="PR00420">
    <property type="entry name" value="RNGMNOXGNASE"/>
</dbReference>
<keyword evidence="1" id="KW-0285">Flavoprotein</keyword>
<evidence type="ECO:0000256" key="3">
    <source>
        <dbReference type="ARBA" id="ARBA00023002"/>
    </source>
</evidence>
<keyword evidence="7" id="KW-1185">Reference proteome</keyword>
<dbReference type="OrthoDB" id="417877at2759"/>
<reference evidence="6 7" key="1">
    <citation type="submission" date="2015-07" db="EMBL/GenBank/DDBJ databases">
        <title>Comparative genomics of the Sigatoka disease complex on banana suggests a link between parallel evolutionary changes in Pseudocercospora fijiensis and Pseudocercospora eumusae and increased virulence on the banana host.</title>
        <authorList>
            <person name="Chang T.-C."/>
            <person name="Salvucci A."/>
            <person name="Crous P.W."/>
            <person name="Stergiopoulos I."/>
        </authorList>
    </citation>
    <scope>NUCLEOTIDE SEQUENCE [LARGE SCALE GENOMIC DNA]</scope>
    <source>
        <strain evidence="6 7">CBS 116634</strain>
    </source>
</reference>
<keyword evidence="4" id="KW-0812">Transmembrane</keyword>
<accession>A0A139IQ22</accession>
<gene>
    <name evidence="6" type="ORF">AC579_4728</name>
</gene>
<evidence type="ECO:0000256" key="1">
    <source>
        <dbReference type="ARBA" id="ARBA00022630"/>
    </source>
</evidence>
<proteinExistence type="predicted"/>
<dbReference type="STRING" id="113226.A0A139IQ22"/>
<dbReference type="Pfam" id="PF01494">
    <property type="entry name" value="FAD_binding_3"/>
    <property type="match status" value="1"/>
</dbReference>
<evidence type="ECO:0000313" key="6">
    <source>
        <dbReference type="EMBL" id="KXT16897.1"/>
    </source>
</evidence>
<dbReference type="EMBL" id="LFZO01000028">
    <property type="protein sequence ID" value="KXT16897.1"/>
    <property type="molecule type" value="Genomic_DNA"/>
</dbReference>
<dbReference type="SUPFAM" id="SSF51905">
    <property type="entry name" value="FAD/NAD(P)-binding domain"/>
    <property type="match status" value="1"/>
</dbReference>
<comment type="caution">
    <text evidence="6">The sequence shown here is derived from an EMBL/GenBank/DDBJ whole genome shotgun (WGS) entry which is preliminary data.</text>
</comment>
<dbReference type="GO" id="GO:0071949">
    <property type="term" value="F:FAD binding"/>
    <property type="evidence" value="ECO:0007669"/>
    <property type="project" value="InterPro"/>
</dbReference>
<keyword evidence="2" id="KW-0274">FAD</keyword>
<dbReference type="GO" id="GO:0044550">
    <property type="term" value="P:secondary metabolite biosynthetic process"/>
    <property type="evidence" value="ECO:0007669"/>
    <property type="project" value="TreeGrafter"/>
</dbReference>
<dbReference type="Gene3D" id="3.50.50.60">
    <property type="entry name" value="FAD/NAD(P)-binding domain"/>
    <property type="match status" value="1"/>
</dbReference>
<dbReference type="InterPro" id="IPR036188">
    <property type="entry name" value="FAD/NAD-bd_sf"/>
</dbReference>
<evidence type="ECO:0000256" key="2">
    <source>
        <dbReference type="ARBA" id="ARBA00022827"/>
    </source>
</evidence>
<dbReference type="AlphaFoldDB" id="A0A139IQ22"/>
<organism evidence="6 7">
    <name type="scientific">Pseudocercospora musae</name>
    <dbReference type="NCBI Taxonomy" id="113226"/>
    <lineage>
        <taxon>Eukaryota</taxon>
        <taxon>Fungi</taxon>
        <taxon>Dikarya</taxon>
        <taxon>Ascomycota</taxon>
        <taxon>Pezizomycotina</taxon>
        <taxon>Dothideomycetes</taxon>
        <taxon>Dothideomycetidae</taxon>
        <taxon>Mycosphaerellales</taxon>
        <taxon>Mycosphaerellaceae</taxon>
        <taxon>Pseudocercospora</taxon>
    </lineage>
</organism>
<sequence length="418" mass="46124">MASLGSKHNFDVAVVGGGFAGLCLAIGLIKHNIPVTVYESAHRFGEIGAGVSLGSSAQRAMIGIDPRIAQGFENVATYNDWDSMKDVYFTFRFGEGPDAGKEFAHLRHEGRSGGVHRAHFLDELIKLVPEGVAKFGKRVVDVQQLPDGKVNLRFKDGTEATHTCVVGSDGIHSKIREYILGEDDPAAQAVFTGKYCHRGLIPMDKAIEAIGEERAVNSQFYLGHDSHMLSLPINKGNIFNVVAFSSCKTWDHEKWVVPSETKDIHEDFKDFGEPVQTIINMMEHTDIWALFNHLPARTYVKSNATIIGDAAHATTPHQGSGAGMAIEDSYVLSELMGRVQEPRDIQKAFEAYEEIRKGRTLNLVETSRQAGMIWEMQDPGTAGEAEKIAANASERWKWIWDEDLESEIKRGLALMGKA</sequence>
<name>A0A139IQ22_9PEZI</name>
<dbReference type="PANTHER" id="PTHR46720">
    <property type="entry name" value="HYDROXYLASE, PUTATIVE (AFU_ORTHOLOGUE AFUA_3G01460)-RELATED"/>
    <property type="match status" value="1"/>
</dbReference>
<keyword evidence="4" id="KW-0472">Membrane</keyword>
<evidence type="ECO:0000256" key="4">
    <source>
        <dbReference type="SAM" id="Phobius"/>
    </source>
</evidence>
<dbReference type="Proteomes" id="UP000073492">
    <property type="component" value="Unassembled WGS sequence"/>
</dbReference>
<feature type="transmembrane region" description="Helical" evidence="4">
    <location>
        <begin position="12"/>
        <end position="29"/>
    </location>
</feature>
<keyword evidence="4" id="KW-1133">Transmembrane helix</keyword>
<keyword evidence="3" id="KW-0560">Oxidoreductase</keyword>
<protein>
    <recommendedName>
        <fullName evidence="5">FAD-binding domain-containing protein</fullName>
    </recommendedName>
</protein>
<dbReference type="InterPro" id="IPR002938">
    <property type="entry name" value="FAD-bd"/>
</dbReference>
<dbReference type="InterPro" id="IPR051104">
    <property type="entry name" value="FAD_monoxygenase"/>
</dbReference>